<dbReference type="RefSeq" id="XP_003145384.1">
    <property type="nucleotide sequence ID" value="XM_003145336.1"/>
</dbReference>
<dbReference type="GeneID" id="9947247"/>
<dbReference type="AlphaFoldDB" id="A0A1S0TR50"/>
<organism evidence="1">
    <name type="scientific">Loa loa</name>
    <name type="common">Eye worm</name>
    <name type="synonym">Filaria loa</name>
    <dbReference type="NCBI Taxonomy" id="7209"/>
    <lineage>
        <taxon>Eukaryota</taxon>
        <taxon>Metazoa</taxon>
        <taxon>Ecdysozoa</taxon>
        <taxon>Nematoda</taxon>
        <taxon>Chromadorea</taxon>
        <taxon>Rhabditida</taxon>
        <taxon>Spirurina</taxon>
        <taxon>Spiruromorpha</taxon>
        <taxon>Filarioidea</taxon>
        <taxon>Onchocercidae</taxon>
        <taxon>Loa</taxon>
    </lineage>
</organism>
<sequence length="176" mass="20620">MKFYAYNLSQPGVLFSKRFHTCVTYTHITNMHATCMPPTTYLTLSHVHVLTHVIYANDTHTLRTRASHGCHPYARRTNVTNTCTSLTDITYTSSARTSHTKIKIHHQRVYHIYTSSTHFSRMRESETRTSHYVLSIHVTYRYITCPYVTYTSRTLSRIPIRETPTIQIYNQIIFLL</sequence>
<dbReference type="KEGG" id="loa:LOAG_09809"/>
<proteinExistence type="predicted"/>
<dbReference type="CTD" id="9947247"/>
<dbReference type="EMBL" id="JH712066">
    <property type="protein sequence ID" value="EFO18690.1"/>
    <property type="molecule type" value="Genomic_DNA"/>
</dbReference>
<evidence type="ECO:0000313" key="1">
    <source>
        <dbReference type="EMBL" id="EFO18690.1"/>
    </source>
</evidence>
<name>A0A1S0TR50_LOALO</name>
<reference evidence="1" key="1">
    <citation type="submission" date="2012-04" db="EMBL/GenBank/DDBJ databases">
        <title>The Genome Sequence of Loa loa.</title>
        <authorList>
            <consortium name="The Broad Institute Genome Sequencing Platform"/>
            <consortium name="Broad Institute Genome Sequencing Center for Infectious Disease"/>
            <person name="Nutman T.B."/>
            <person name="Fink D.L."/>
            <person name="Russ C."/>
            <person name="Young S."/>
            <person name="Zeng Q."/>
            <person name="Gargeya S."/>
            <person name="Alvarado L."/>
            <person name="Berlin A."/>
            <person name="Chapman S.B."/>
            <person name="Chen Z."/>
            <person name="Freedman E."/>
            <person name="Gellesch M."/>
            <person name="Goldberg J."/>
            <person name="Griggs A."/>
            <person name="Gujja S."/>
            <person name="Heilman E.R."/>
            <person name="Heiman D."/>
            <person name="Howarth C."/>
            <person name="Mehta T."/>
            <person name="Neiman D."/>
            <person name="Pearson M."/>
            <person name="Roberts A."/>
            <person name="Saif S."/>
            <person name="Shea T."/>
            <person name="Shenoy N."/>
            <person name="Sisk P."/>
            <person name="Stolte C."/>
            <person name="Sykes S."/>
            <person name="White J."/>
            <person name="Yandava C."/>
            <person name="Haas B."/>
            <person name="Henn M.R."/>
            <person name="Nusbaum C."/>
            <person name="Birren B."/>
        </authorList>
    </citation>
    <scope>NUCLEOTIDE SEQUENCE [LARGE SCALE GENOMIC DNA]</scope>
</reference>
<dbReference type="InParanoid" id="A0A1S0TR50"/>
<gene>
    <name evidence="1" type="ORF">LOAG_09809</name>
</gene>
<protein>
    <submittedName>
        <fullName evidence="1">Uncharacterized protein</fullName>
    </submittedName>
</protein>
<accession>A0A1S0TR50</accession>